<comment type="caution">
    <text evidence="1">The sequence shown here is derived from an EMBL/GenBank/DDBJ whole genome shotgun (WGS) entry which is preliminary data.</text>
</comment>
<reference evidence="1 2" key="1">
    <citation type="submission" date="2018-08" db="EMBL/GenBank/DDBJ databases">
        <title>Genomic investigation of the strawberry pathogen Phytophthora fragariae indicates pathogenicity is determined by transcriptional variation in three key races.</title>
        <authorList>
            <person name="Adams T.M."/>
            <person name="Armitage A.D."/>
            <person name="Sobczyk M.K."/>
            <person name="Bates H.J."/>
            <person name="Dunwell J.M."/>
            <person name="Nellist C.F."/>
            <person name="Harrison R.J."/>
        </authorList>
    </citation>
    <scope>NUCLEOTIDE SEQUENCE [LARGE SCALE GENOMIC DNA]</scope>
    <source>
        <strain evidence="1 2">NOV-71</strain>
    </source>
</reference>
<dbReference type="EMBL" id="QXFZ01001694">
    <property type="protein sequence ID" value="KAE9086426.1"/>
    <property type="molecule type" value="Genomic_DNA"/>
</dbReference>
<accession>A0A6A3QZG7</accession>
<evidence type="ECO:0000313" key="1">
    <source>
        <dbReference type="EMBL" id="KAE9086426.1"/>
    </source>
</evidence>
<protein>
    <submittedName>
        <fullName evidence="1">Uncharacterized protein</fullName>
    </submittedName>
</protein>
<dbReference type="AlphaFoldDB" id="A0A6A3QZG7"/>
<sequence length="71" mass="8093">MWVTEFSRDKGVACQLLREMLSHDGHARLVLTLTDKDLQTAFGAMTMTADADGWAKTNQNLQRQMTRRVQP</sequence>
<gene>
    <name evidence="1" type="ORF">PF007_g20776</name>
</gene>
<proteinExistence type="predicted"/>
<dbReference type="Proteomes" id="UP000441208">
    <property type="component" value="Unassembled WGS sequence"/>
</dbReference>
<evidence type="ECO:0000313" key="2">
    <source>
        <dbReference type="Proteomes" id="UP000441208"/>
    </source>
</evidence>
<name>A0A6A3QZG7_9STRA</name>
<organism evidence="1 2">
    <name type="scientific">Phytophthora fragariae</name>
    <dbReference type="NCBI Taxonomy" id="53985"/>
    <lineage>
        <taxon>Eukaryota</taxon>
        <taxon>Sar</taxon>
        <taxon>Stramenopiles</taxon>
        <taxon>Oomycota</taxon>
        <taxon>Peronosporomycetes</taxon>
        <taxon>Peronosporales</taxon>
        <taxon>Peronosporaceae</taxon>
        <taxon>Phytophthora</taxon>
    </lineage>
</organism>